<dbReference type="Proteomes" id="UP000199200">
    <property type="component" value="Unassembled WGS sequence"/>
</dbReference>
<organism evidence="1 2">
    <name type="scientific">Bhargavaea ginsengi</name>
    <dbReference type="NCBI Taxonomy" id="426757"/>
    <lineage>
        <taxon>Bacteria</taxon>
        <taxon>Bacillati</taxon>
        <taxon>Bacillota</taxon>
        <taxon>Bacilli</taxon>
        <taxon>Bacillales</taxon>
        <taxon>Caryophanaceae</taxon>
        <taxon>Bhargavaea</taxon>
    </lineage>
</organism>
<accession>A0A1H6X0K3</accession>
<dbReference type="RefSeq" id="WP_092051197.1">
    <property type="nucleotide sequence ID" value="NZ_FNZF01000002.1"/>
</dbReference>
<dbReference type="EMBL" id="FNZF01000002">
    <property type="protein sequence ID" value="SEJ21074.1"/>
    <property type="molecule type" value="Genomic_DNA"/>
</dbReference>
<protein>
    <recommendedName>
        <fullName evidence="3">LysM domain-containing protein</fullName>
    </recommendedName>
</protein>
<dbReference type="OrthoDB" id="2738952at2"/>
<proteinExistence type="predicted"/>
<evidence type="ECO:0008006" key="3">
    <source>
        <dbReference type="Google" id="ProtNLM"/>
    </source>
</evidence>
<dbReference type="STRING" id="426757.SAMN04488127_1275"/>
<dbReference type="AlphaFoldDB" id="A0A1H6X0K3"/>
<reference evidence="2" key="1">
    <citation type="submission" date="2016-10" db="EMBL/GenBank/DDBJ databases">
        <authorList>
            <person name="Varghese N."/>
            <person name="Submissions S."/>
        </authorList>
    </citation>
    <scope>NUCLEOTIDE SEQUENCE [LARGE SCALE GENOMIC DNA]</scope>
    <source>
        <strain evidence="2">CGMCC 1.6763</strain>
    </source>
</reference>
<keyword evidence="2" id="KW-1185">Reference proteome</keyword>
<name>A0A1H6X0K3_9BACL</name>
<evidence type="ECO:0000313" key="2">
    <source>
        <dbReference type="Proteomes" id="UP000199200"/>
    </source>
</evidence>
<gene>
    <name evidence="1" type="ORF">SAMN04488127_1275</name>
</gene>
<evidence type="ECO:0000313" key="1">
    <source>
        <dbReference type="EMBL" id="SEJ21074.1"/>
    </source>
</evidence>
<sequence>MRIFLAAIVILIISYFIRTDLQEGTIPKAAFYSAEAGGSCQETAQPDVIPVTLVEGDTVRSLFALYPDDMDLLTRLSEFYNLNPHLKNQQPAAGSTVFLPLSPDSGESCG</sequence>